<accession>A0A7W4VQQ7</accession>
<gene>
    <name evidence="1" type="ORF">FHR70_004639</name>
</gene>
<proteinExistence type="predicted"/>
<dbReference type="RefSeq" id="WP_183454476.1">
    <property type="nucleotide sequence ID" value="NZ_JACHWB010000011.1"/>
</dbReference>
<name>A0A7W4VQQ7_9HYPH</name>
<keyword evidence="2" id="KW-1185">Reference proteome</keyword>
<comment type="caution">
    <text evidence="1">The sequence shown here is derived from an EMBL/GenBank/DDBJ whole genome shotgun (WGS) entry which is preliminary data.</text>
</comment>
<evidence type="ECO:0000313" key="2">
    <source>
        <dbReference type="Proteomes" id="UP000532010"/>
    </source>
</evidence>
<sequence length="90" mass="10365">MTADLDQERADLILADRHLAAGEQRIAEQRALIRRMTEHGFNTATARDLLRLLEETMILWQEHRQLILDAIARHERALTPPPQADSRSQS</sequence>
<reference evidence="1 2" key="1">
    <citation type="submission" date="2020-08" db="EMBL/GenBank/DDBJ databases">
        <title>The Agave Microbiome: Exploring the role of microbial communities in plant adaptations to desert environments.</title>
        <authorList>
            <person name="Partida-Martinez L.P."/>
        </authorList>
    </citation>
    <scope>NUCLEOTIDE SEQUENCE [LARGE SCALE GENOMIC DNA]</scope>
    <source>
        <strain evidence="1 2">AT3.9</strain>
    </source>
</reference>
<evidence type="ECO:0000313" key="1">
    <source>
        <dbReference type="EMBL" id="MBB3021538.1"/>
    </source>
</evidence>
<protein>
    <submittedName>
        <fullName evidence="1">Uncharacterized protein</fullName>
    </submittedName>
</protein>
<organism evidence="1 2">
    <name type="scientific">Microvirga lupini</name>
    <dbReference type="NCBI Taxonomy" id="420324"/>
    <lineage>
        <taxon>Bacteria</taxon>
        <taxon>Pseudomonadati</taxon>
        <taxon>Pseudomonadota</taxon>
        <taxon>Alphaproteobacteria</taxon>
        <taxon>Hyphomicrobiales</taxon>
        <taxon>Methylobacteriaceae</taxon>
        <taxon>Microvirga</taxon>
    </lineage>
</organism>
<dbReference type="Proteomes" id="UP000532010">
    <property type="component" value="Unassembled WGS sequence"/>
</dbReference>
<dbReference type="AlphaFoldDB" id="A0A7W4VQQ7"/>
<dbReference type="EMBL" id="JACHWB010000011">
    <property type="protein sequence ID" value="MBB3021538.1"/>
    <property type="molecule type" value="Genomic_DNA"/>
</dbReference>